<name>A9F9E9_SORC5</name>
<accession>A9F9E9</accession>
<dbReference type="AlphaFoldDB" id="A9F9E9"/>
<organism evidence="2 3">
    <name type="scientific">Sorangium cellulosum (strain So ce56)</name>
    <name type="common">Polyangium cellulosum (strain So ce56)</name>
    <dbReference type="NCBI Taxonomy" id="448385"/>
    <lineage>
        <taxon>Bacteria</taxon>
        <taxon>Pseudomonadati</taxon>
        <taxon>Myxococcota</taxon>
        <taxon>Polyangia</taxon>
        <taxon>Polyangiales</taxon>
        <taxon>Polyangiaceae</taxon>
        <taxon>Sorangium</taxon>
    </lineage>
</organism>
<dbReference type="KEGG" id="scl:sce4583"/>
<dbReference type="Pfam" id="PF13472">
    <property type="entry name" value="Lipase_GDSL_2"/>
    <property type="match status" value="1"/>
</dbReference>
<dbReference type="OrthoDB" id="9786188at2"/>
<dbReference type="Gene3D" id="3.40.50.1110">
    <property type="entry name" value="SGNH hydrolase"/>
    <property type="match status" value="1"/>
</dbReference>
<dbReference type="PANTHER" id="PTHR30383:SF5">
    <property type="entry name" value="SGNH HYDROLASE-TYPE ESTERASE DOMAIN-CONTAINING PROTEIN"/>
    <property type="match status" value="1"/>
</dbReference>
<feature type="domain" description="SGNH hydrolase-type esterase" evidence="1">
    <location>
        <begin position="53"/>
        <end position="229"/>
    </location>
</feature>
<gene>
    <name evidence="2" type="ordered locus">sce4583</name>
</gene>
<dbReference type="GO" id="GO:0004622">
    <property type="term" value="F:phosphatidylcholine lysophospholipase activity"/>
    <property type="evidence" value="ECO:0007669"/>
    <property type="project" value="TreeGrafter"/>
</dbReference>
<dbReference type="EMBL" id="AM746676">
    <property type="protein sequence ID" value="CAN94746.1"/>
    <property type="molecule type" value="Genomic_DNA"/>
</dbReference>
<proteinExistence type="predicted"/>
<dbReference type="Proteomes" id="UP000002139">
    <property type="component" value="Chromosome"/>
</dbReference>
<dbReference type="InterPro" id="IPR051532">
    <property type="entry name" value="Ester_Hydrolysis_Enzymes"/>
</dbReference>
<reference evidence="2 3" key="1">
    <citation type="journal article" date="2007" name="Nat. Biotechnol.">
        <title>Complete genome sequence of the myxobacterium Sorangium cellulosum.</title>
        <authorList>
            <person name="Schneiker S."/>
            <person name="Perlova O."/>
            <person name="Kaiser O."/>
            <person name="Gerth K."/>
            <person name="Alici A."/>
            <person name="Altmeyer M.O."/>
            <person name="Bartels D."/>
            <person name="Bekel T."/>
            <person name="Beyer S."/>
            <person name="Bode E."/>
            <person name="Bode H.B."/>
            <person name="Bolten C.J."/>
            <person name="Choudhuri J.V."/>
            <person name="Doss S."/>
            <person name="Elnakady Y.A."/>
            <person name="Frank B."/>
            <person name="Gaigalat L."/>
            <person name="Goesmann A."/>
            <person name="Groeger C."/>
            <person name="Gross F."/>
            <person name="Jelsbak L."/>
            <person name="Jelsbak L."/>
            <person name="Kalinowski J."/>
            <person name="Kegler C."/>
            <person name="Knauber T."/>
            <person name="Konietzny S."/>
            <person name="Kopp M."/>
            <person name="Krause L."/>
            <person name="Krug D."/>
            <person name="Linke B."/>
            <person name="Mahmud T."/>
            <person name="Martinez-Arias R."/>
            <person name="McHardy A.C."/>
            <person name="Merai M."/>
            <person name="Meyer F."/>
            <person name="Mormann S."/>
            <person name="Munoz-Dorado J."/>
            <person name="Perez J."/>
            <person name="Pradella S."/>
            <person name="Rachid S."/>
            <person name="Raddatz G."/>
            <person name="Rosenau F."/>
            <person name="Rueckert C."/>
            <person name="Sasse F."/>
            <person name="Scharfe M."/>
            <person name="Schuster S.C."/>
            <person name="Suen G."/>
            <person name="Treuner-Lange A."/>
            <person name="Velicer G.J."/>
            <person name="Vorholter F.-J."/>
            <person name="Weissman K.J."/>
            <person name="Welch R.D."/>
            <person name="Wenzel S.C."/>
            <person name="Whitworth D.E."/>
            <person name="Wilhelm S."/>
            <person name="Wittmann C."/>
            <person name="Bloecker H."/>
            <person name="Puehler A."/>
            <person name="Mueller R."/>
        </authorList>
    </citation>
    <scope>NUCLEOTIDE SEQUENCE [LARGE SCALE GENOMIC DNA]</scope>
    <source>
        <strain evidence="3">So ce56</strain>
    </source>
</reference>
<evidence type="ECO:0000259" key="1">
    <source>
        <dbReference type="Pfam" id="PF13472"/>
    </source>
</evidence>
<dbReference type="RefSeq" id="WP_012237215.1">
    <property type="nucleotide sequence ID" value="NC_010162.1"/>
</dbReference>
<dbReference type="InterPro" id="IPR036514">
    <property type="entry name" value="SGNH_hydro_sf"/>
</dbReference>
<evidence type="ECO:0000313" key="2">
    <source>
        <dbReference type="EMBL" id="CAN94746.1"/>
    </source>
</evidence>
<dbReference type="HOGENOM" id="CLU_091355_0_0_7"/>
<dbReference type="InterPro" id="IPR013830">
    <property type="entry name" value="SGNH_hydro"/>
</dbReference>
<dbReference type="SUPFAM" id="SSF52266">
    <property type="entry name" value="SGNH hydrolase"/>
    <property type="match status" value="1"/>
</dbReference>
<protein>
    <recommendedName>
        <fullName evidence="1">SGNH hydrolase-type esterase domain-containing protein</fullName>
    </recommendedName>
</protein>
<evidence type="ECO:0000313" key="3">
    <source>
        <dbReference type="Proteomes" id="UP000002139"/>
    </source>
</evidence>
<keyword evidence="3" id="KW-1185">Reference proteome</keyword>
<dbReference type="PANTHER" id="PTHR30383">
    <property type="entry name" value="THIOESTERASE 1/PROTEASE 1/LYSOPHOSPHOLIPASE L1"/>
    <property type="match status" value="1"/>
</dbReference>
<sequence>MRSFRPLLLPVLLLLGGVLLALLLLGSNPRSATTGASEDVATTRGLQEIRYLALGDSFTAGTGNPPSDAFPSRLADLWRAQGRRVILKNVAVNGYTTEDVQEREIPEVAPFRPTFVTLAVGANDYVRRWSADVYRSRVRVLLRAIIDAGVAPDRIVALPQPDWSLSPAAASFGDPRQIGADIVAFNTILRDEAGAAGVRYVDLYPLMHAQAEAKMLASDGLHPSARAHAEWAAALHEQVNP</sequence>
<dbReference type="eggNOG" id="COG2755">
    <property type="taxonomic scope" value="Bacteria"/>
</dbReference>
<dbReference type="STRING" id="448385.sce4583"/>